<proteinExistence type="inferred from homology"/>
<reference evidence="2" key="1">
    <citation type="submission" date="2019-03" db="EMBL/GenBank/DDBJ databases">
        <title>Improved annotation for the trematode Fasciola hepatica.</title>
        <authorList>
            <person name="Choi Y.-J."/>
            <person name="Martin J."/>
            <person name="Mitreva M."/>
        </authorList>
    </citation>
    <scope>NUCLEOTIDE SEQUENCE [LARGE SCALE GENOMIC DNA]</scope>
</reference>
<dbReference type="PANTHER" id="PTHR31449:SF3">
    <property type="entry name" value="UPF0598 PROTEIN C8ORF82"/>
    <property type="match status" value="1"/>
</dbReference>
<dbReference type="Pfam" id="PF14956">
    <property type="entry name" value="DUF4505"/>
    <property type="match status" value="1"/>
</dbReference>
<keyword evidence="3" id="KW-1185">Reference proteome</keyword>
<gene>
    <name evidence="2" type="ORF">D915_007914</name>
</gene>
<protein>
    <submittedName>
        <fullName evidence="2">UPF0598 protein C8orf82</fullName>
    </submittedName>
</protein>
<name>A0A4E0RV60_FASHE</name>
<comment type="similarity">
    <text evidence="1">Belongs to the UPF0598 family.</text>
</comment>
<comment type="caution">
    <text evidence="2">The sequence shown here is derived from an EMBL/GenBank/DDBJ whole genome shotgun (WGS) entry which is preliminary data.</text>
</comment>
<evidence type="ECO:0000313" key="2">
    <source>
        <dbReference type="EMBL" id="THD21372.1"/>
    </source>
</evidence>
<accession>A0A4E0RV60</accession>
<dbReference type="EMBL" id="JXXN02003601">
    <property type="protein sequence ID" value="THD21372.1"/>
    <property type="molecule type" value="Genomic_DNA"/>
</dbReference>
<dbReference type="Proteomes" id="UP000230066">
    <property type="component" value="Unassembled WGS sequence"/>
</dbReference>
<dbReference type="PANTHER" id="PTHR31449">
    <property type="entry name" value="UPF0598 PROTEIN C8ORF82"/>
    <property type="match status" value="1"/>
</dbReference>
<evidence type="ECO:0000313" key="3">
    <source>
        <dbReference type="Proteomes" id="UP000230066"/>
    </source>
</evidence>
<evidence type="ECO:0000256" key="1">
    <source>
        <dbReference type="ARBA" id="ARBA00006322"/>
    </source>
</evidence>
<organism evidence="2 3">
    <name type="scientific">Fasciola hepatica</name>
    <name type="common">Liver fluke</name>
    <dbReference type="NCBI Taxonomy" id="6192"/>
    <lineage>
        <taxon>Eukaryota</taxon>
        <taxon>Metazoa</taxon>
        <taxon>Spiralia</taxon>
        <taxon>Lophotrochozoa</taxon>
        <taxon>Platyhelminthes</taxon>
        <taxon>Trematoda</taxon>
        <taxon>Digenea</taxon>
        <taxon>Plagiorchiida</taxon>
        <taxon>Echinostomata</taxon>
        <taxon>Echinostomatoidea</taxon>
        <taxon>Fasciolidae</taxon>
        <taxon>Fasciola</taxon>
    </lineage>
</organism>
<dbReference type="InterPro" id="IPR028108">
    <property type="entry name" value="DUF4505"/>
</dbReference>
<sequence>MDINDNLSLYSRNFKILMNVLPKSVCLRHILRSTWHRFLYVQGQSPQPHVREYFYYVDHNGQLFLDDARFKNFTSCFKDPKFLEFFFSRIQVNLTERYTDQFPFLSLCGRERNYLRCDDKPIVFVDLKHFPDQKWYLLYGSDQTSKLSVPFTPEHVYMCPKSGRLYHPTNKQPKLDGNKAHSDLSIGLLCSRLAINLSPNFRWTEEVGQTEPSVFIWDQKVYKLSRTLANLLHRNA</sequence>
<dbReference type="AlphaFoldDB" id="A0A4E0RV60"/>